<dbReference type="EMBL" id="KN822952">
    <property type="protein sequence ID" value="KIO32848.1"/>
    <property type="molecule type" value="Genomic_DNA"/>
</dbReference>
<protein>
    <recommendedName>
        <fullName evidence="9">DUF396-domain-containing protein</fullName>
    </recommendedName>
</protein>
<dbReference type="HOGENOM" id="CLU_058268_3_0_1"/>
<evidence type="ECO:0000256" key="6">
    <source>
        <dbReference type="SAM" id="Phobius"/>
    </source>
</evidence>
<dbReference type="GO" id="GO:0005789">
    <property type="term" value="C:endoplasmic reticulum membrane"/>
    <property type="evidence" value="ECO:0007669"/>
    <property type="project" value="TreeGrafter"/>
</dbReference>
<proteinExistence type="inferred from homology"/>
<name>A0A0C3LFY6_9AGAM</name>
<dbReference type="OrthoDB" id="28257at2759"/>
<evidence type="ECO:0008006" key="9">
    <source>
        <dbReference type="Google" id="ProtNLM"/>
    </source>
</evidence>
<evidence type="ECO:0000256" key="2">
    <source>
        <dbReference type="ARBA" id="ARBA00008096"/>
    </source>
</evidence>
<evidence type="ECO:0000256" key="3">
    <source>
        <dbReference type="ARBA" id="ARBA00022692"/>
    </source>
</evidence>
<dbReference type="GO" id="GO:0000139">
    <property type="term" value="C:Golgi membrane"/>
    <property type="evidence" value="ECO:0007669"/>
    <property type="project" value="TreeGrafter"/>
</dbReference>
<feature type="transmembrane region" description="Helical" evidence="6">
    <location>
        <begin position="151"/>
        <end position="172"/>
    </location>
</feature>
<feature type="transmembrane region" description="Helical" evidence="6">
    <location>
        <begin position="45"/>
        <end position="64"/>
    </location>
</feature>
<accession>A0A0C3LFY6</accession>
<reference evidence="8" key="2">
    <citation type="submission" date="2015-01" db="EMBL/GenBank/DDBJ databases">
        <title>Evolutionary Origins and Diversification of the Mycorrhizal Mutualists.</title>
        <authorList>
            <consortium name="DOE Joint Genome Institute"/>
            <consortium name="Mycorrhizal Genomics Consortium"/>
            <person name="Kohler A."/>
            <person name="Kuo A."/>
            <person name="Nagy L.G."/>
            <person name="Floudas D."/>
            <person name="Copeland A."/>
            <person name="Barry K.W."/>
            <person name="Cichocki N."/>
            <person name="Veneault-Fourrey C."/>
            <person name="LaButti K."/>
            <person name="Lindquist E.A."/>
            <person name="Lipzen A."/>
            <person name="Lundell T."/>
            <person name="Morin E."/>
            <person name="Murat C."/>
            <person name="Riley R."/>
            <person name="Ohm R."/>
            <person name="Sun H."/>
            <person name="Tunlid A."/>
            <person name="Henrissat B."/>
            <person name="Grigoriev I.V."/>
            <person name="Hibbett D.S."/>
            <person name="Martin F."/>
        </authorList>
    </citation>
    <scope>NUCLEOTIDE SEQUENCE [LARGE SCALE GENOMIC DNA]</scope>
    <source>
        <strain evidence="8">MUT 4182</strain>
    </source>
</reference>
<dbReference type="Pfam" id="PF04148">
    <property type="entry name" value="Erv26"/>
    <property type="match status" value="1"/>
</dbReference>
<keyword evidence="8" id="KW-1185">Reference proteome</keyword>
<comment type="subcellular location">
    <subcellularLocation>
        <location evidence="1">Membrane</location>
        <topology evidence="1">Multi-pass membrane protein</topology>
    </subcellularLocation>
</comment>
<dbReference type="PANTHER" id="PTHR13144:SF0">
    <property type="entry name" value="PROTEIN TEX261"/>
    <property type="match status" value="1"/>
</dbReference>
<gene>
    <name evidence="7" type="ORF">M407DRAFT_66164</name>
</gene>
<dbReference type="GO" id="GO:0006888">
    <property type="term" value="P:endoplasmic reticulum to Golgi vesicle-mediated transport"/>
    <property type="evidence" value="ECO:0007669"/>
    <property type="project" value="InterPro"/>
</dbReference>
<evidence type="ECO:0000256" key="5">
    <source>
        <dbReference type="ARBA" id="ARBA00023136"/>
    </source>
</evidence>
<dbReference type="Proteomes" id="UP000054248">
    <property type="component" value="Unassembled WGS sequence"/>
</dbReference>
<comment type="similarity">
    <text evidence="2">Belongs to the SVP26 family.</text>
</comment>
<dbReference type="PANTHER" id="PTHR13144">
    <property type="entry name" value="TEX261 PROTEIN"/>
    <property type="match status" value="1"/>
</dbReference>
<sequence>MTVSLLYGLSYVAAAAAFVFVTLSLASGLLWLAELIEENSKLAKTIGIRVTYAIILLHLGLWFTENMPIRLIAFSIFCHVVYLQNFSATWPLISLTSWSFLGSCILVVADHFLWFFHFANHNQEMRRRGGYNRPPYHHNPQLNRHHSFMEVASFFGTCVWLIPLFLFLSLSANDNALPTAFGKYILPAVQSTSTDCG</sequence>
<evidence type="ECO:0000256" key="1">
    <source>
        <dbReference type="ARBA" id="ARBA00004141"/>
    </source>
</evidence>
<feature type="transmembrane region" description="Helical" evidence="6">
    <location>
        <begin position="99"/>
        <end position="119"/>
    </location>
</feature>
<evidence type="ECO:0000256" key="4">
    <source>
        <dbReference type="ARBA" id="ARBA00022989"/>
    </source>
</evidence>
<evidence type="ECO:0000313" key="7">
    <source>
        <dbReference type="EMBL" id="KIO32848.1"/>
    </source>
</evidence>
<feature type="transmembrane region" description="Helical" evidence="6">
    <location>
        <begin position="71"/>
        <end position="93"/>
    </location>
</feature>
<keyword evidence="3 6" id="KW-0812">Transmembrane</keyword>
<dbReference type="GO" id="GO:0097020">
    <property type="term" value="F:COPII receptor activity"/>
    <property type="evidence" value="ECO:0007669"/>
    <property type="project" value="InterPro"/>
</dbReference>
<feature type="transmembrane region" description="Helical" evidence="6">
    <location>
        <begin position="12"/>
        <end position="33"/>
    </location>
</feature>
<organism evidence="7 8">
    <name type="scientific">Tulasnella calospora MUT 4182</name>
    <dbReference type="NCBI Taxonomy" id="1051891"/>
    <lineage>
        <taxon>Eukaryota</taxon>
        <taxon>Fungi</taxon>
        <taxon>Dikarya</taxon>
        <taxon>Basidiomycota</taxon>
        <taxon>Agaricomycotina</taxon>
        <taxon>Agaricomycetes</taxon>
        <taxon>Cantharellales</taxon>
        <taxon>Tulasnellaceae</taxon>
        <taxon>Tulasnella</taxon>
    </lineage>
</organism>
<dbReference type="GO" id="GO:0030134">
    <property type="term" value="C:COPII-coated ER to Golgi transport vesicle"/>
    <property type="evidence" value="ECO:0007669"/>
    <property type="project" value="TreeGrafter"/>
</dbReference>
<reference evidence="7 8" key="1">
    <citation type="submission" date="2014-04" db="EMBL/GenBank/DDBJ databases">
        <authorList>
            <consortium name="DOE Joint Genome Institute"/>
            <person name="Kuo A."/>
            <person name="Girlanda M."/>
            <person name="Perotto S."/>
            <person name="Kohler A."/>
            <person name="Nagy L.G."/>
            <person name="Floudas D."/>
            <person name="Copeland A."/>
            <person name="Barry K.W."/>
            <person name="Cichocki N."/>
            <person name="Veneault-Fourrey C."/>
            <person name="LaButti K."/>
            <person name="Lindquist E.A."/>
            <person name="Lipzen A."/>
            <person name="Lundell T."/>
            <person name="Morin E."/>
            <person name="Murat C."/>
            <person name="Sun H."/>
            <person name="Tunlid A."/>
            <person name="Henrissat B."/>
            <person name="Grigoriev I.V."/>
            <person name="Hibbett D.S."/>
            <person name="Martin F."/>
            <person name="Nordberg H.P."/>
            <person name="Cantor M.N."/>
            <person name="Hua S.X."/>
        </authorList>
    </citation>
    <scope>NUCLEOTIDE SEQUENCE [LARGE SCALE GENOMIC DNA]</scope>
    <source>
        <strain evidence="7 8">MUT 4182</strain>
    </source>
</reference>
<evidence type="ECO:0000313" key="8">
    <source>
        <dbReference type="Proteomes" id="UP000054248"/>
    </source>
</evidence>
<keyword evidence="5 6" id="KW-0472">Membrane</keyword>
<dbReference type="InterPro" id="IPR007277">
    <property type="entry name" value="Svp26/Tex261"/>
</dbReference>
<dbReference type="STRING" id="1051891.A0A0C3LFY6"/>
<dbReference type="AlphaFoldDB" id="A0A0C3LFY6"/>
<keyword evidence="4 6" id="KW-1133">Transmembrane helix</keyword>